<keyword evidence="3" id="KW-0520">NAD</keyword>
<protein>
    <submittedName>
        <fullName evidence="4">4-hydroxythreonine-4-phosphate dehydrogenase</fullName>
    </submittedName>
</protein>
<keyword evidence="2" id="KW-0560">Oxidoreductase</keyword>
<dbReference type="NCBIfam" id="TIGR00557">
    <property type="entry name" value="pdxA"/>
    <property type="match status" value="1"/>
</dbReference>
<name>A0A316G1P1_9GAMM</name>
<dbReference type="PANTHER" id="PTHR30004:SF5">
    <property type="entry name" value="4-HYDROXYTHREONINE-4-PHOSPHATE DEHYDROGENASE"/>
    <property type="match status" value="1"/>
</dbReference>
<accession>A0A316G1P1</accession>
<dbReference type="Gene3D" id="3.40.718.10">
    <property type="entry name" value="Isopropylmalate Dehydrogenase"/>
    <property type="match status" value="1"/>
</dbReference>
<dbReference type="GO" id="GO:0050570">
    <property type="term" value="F:4-hydroxythreonine-4-phosphate dehydrogenase activity"/>
    <property type="evidence" value="ECO:0007669"/>
    <property type="project" value="TreeGrafter"/>
</dbReference>
<dbReference type="GO" id="GO:0042823">
    <property type="term" value="P:pyridoxal phosphate biosynthetic process"/>
    <property type="evidence" value="ECO:0007669"/>
    <property type="project" value="TreeGrafter"/>
</dbReference>
<dbReference type="SUPFAM" id="SSF53659">
    <property type="entry name" value="Isocitrate/Isopropylmalate dehydrogenase-like"/>
    <property type="match status" value="1"/>
</dbReference>
<keyword evidence="1" id="KW-0479">Metal-binding</keyword>
<dbReference type="PANTHER" id="PTHR30004">
    <property type="entry name" value="4-HYDROXYTHREONINE-4-PHOSPHATE DEHYDROGENASE"/>
    <property type="match status" value="1"/>
</dbReference>
<dbReference type="Proteomes" id="UP000245790">
    <property type="component" value="Unassembled WGS sequence"/>
</dbReference>
<dbReference type="GO" id="GO:0008615">
    <property type="term" value="P:pyridoxine biosynthetic process"/>
    <property type="evidence" value="ECO:0007669"/>
    <property type="project" value="TreeGrafter"/>
</dbReference>
<keyword evidence="5" id="KW-1185">Reference proteome</keyword>
<proteinExistence type="predicted"/>
<dbReference type="Pfam" id="PF04166">
    <property type="entry name" value="PdxA"/>
    <property type="match status" value="1"/>
</dbReference>
<reference evidence="4 5" key="1">
    <citation type="submission" date="2018-05" db="EMBL/GenBank/DDBJ databases">
        <title>Genomic Encyclopedia of Type Strains, Phase IV (KMG-IV): sequencing the most valuable type-strain genomes for metagenomic binning, comparative biology and taxonomic classification.</title>
        <authorList>
            <person name="Goeker M."/>
        </authorList>
    </citation>
    <scope>NUCLEOTIDE SEQUENCE [LARGE SCALE GENOMIC DNA]</scope>
    <source>
        <strain evidence="4 5">DSM 25350</strain>
    </source>
</reference>
<dbReference type="GO" id="GO:0046872">
    <property type="term" value="F:metal ion binding"/>
    <property type="evidence" value="ECO:0007669"/>
    <property type="project" value="UniProtKB-KW"/>
</dbReference>
<evidence type="ECO:0000313" key="5">
    <source>
        <dbReference type="Proteomes" id="UP000245790"/>
    </source>
</evidence>
<gene>
    <name evidence="4" type="ORF">C8D97_102206</name>
</gene>
<comment type="caution">
    <text evidence="4">The sequence shown here is derived from an EMBL/GenBank/DDBJ whole genome shotgun (WGS) entry which is preliminary data.</text>
</comment>
<organism evidence="4 5">
    <name type="scientific">Pleionea mediterranea</name>
    <dbReference type="NCBI Taxonomy" id="523701"/>
    <lineage>
        <taxon>Bacteria</taxon>
        <taxon>Pseudomonadati</taxon>
        <taxon>Pseudomonadota</taxon>
        <taxon>Gammaproteobacteria</taxon>
        <taxon>Oceanospirillales</taxon>
        <taxon>Pleioneaceae</taxon>
        <taxon>Pleionea</taxon>
    </lineage>
</organism>
<sequence>MTNQRPTIVITSGEPSGVGIEVTLKALQQAHDANIVVLGDAHWISDVNQQGQLGNTITVIEDLSQLQAHQPGQIQVLHSELSEPATLGQPSPQNAEYVINLLQQAHNLAYNKQIDAIVTAPVHKGIINDANIPFTGHTEFFAQQSQCDKVVMMLASDVMNVALVTTHLPLNKVAGAIDQATLHQVLDIIVDGLQQLNIKQPNIKVLGLNPHAGEQGHLGTEELTTIIPALNAYKTKQAVITGPYPADTAFSKANLADTDLFLAMYHDQGLPVIKYASFGECANVTLGLPYIRTSVDHGTALDIAKDFNASGSSMDYAIRFALQSIQRNH</sequence>
<evidence type="ECO:0000256" key="2">
    <source>
        <dbReference type="ARBA" id="ARBA00023002"/>
    </source>
</evidence>
<dbReference type="EMBL" id="QGGU01000002">
    <property type="protein sequence ID" value="PWK53816.1"/>
    <property type="molecule type" value="Genomic_DNA"/>
</dbReference>
<evidence type="ECO:0000256" key="1">
    <source>
        <dbReference type="ARBA" id="ARBA00022723"/>
    </source>
</evidence>
<dbReference type="InterPro" id="IPR005255">
    <property type="entry name" value="PdxA_fam"/>
</dbReference>
<dbReference type="AlphaFoldDB" id="A0A316G1P1"/>
<evidence type="ECO:0000256" key="3">
    <source>
        <dbReference type="ARBA" id="ARBA00023027"/>
    </source>
</evidence>
<evidence type="ECO:0000313" key="4">
    <source>
        <dbReference type="EMBL" id="PWK53816.1"/>
    </source>
</evidence>
<dbReference type="RefSeq" id="WP_245411385.1">
    <property type="nucleotide sequence ID" value="NZ_QGGU01000002.1"/>
</dbReference>
<dbReference type="GO" id="GO:0051287">
    <property type="term" value="F:NAD binding"/>
    <property type="evidence" value="ECO:0007669"/>
    <property type="project" value="InterPro"/>
</dbReference>